<feature type="transmembrane region" description="Helical" evidence="1">
    <location>
        <begin position="49"/>
        <end position="71"/>
    </location>
</feature>
<keyword evidence="1" id="KW-1133">Transmembrane helix</keyword>
<protein>
    <submittedName>
        <fullName evidence="2">Uncharacterized protein</fullName>
    </submittedName>
</protein>
<dbReference type="Proteomes" id="UP000239899">
    <property type="component" value="Unassembled WGS sequence"/>
</dbReference>
<sequence length="255" mass="27007">MLMAAAQVLPRVAKTFLPYSVALAGRVMFADPPPLPADSPLHAPRPVWATRLMICGAALAWLPIGGGAMLCSEYAQYVSCNALAAPAWVDATTKGLLGSGVFAKAMELLGVWPSWAAAHAGIEFKLFLFALPIYACYRVAYYFTSWLLTLPGLSFATNGAPFQLLLRCAAKDTASSSNSAPCLSGPNGAPSVAQTQAAALALRRLVSHMAGVLCHVIALGSWPALLVAVRATFLLMSLFMLAKFLLKWLAARTSH</sequence>
<keyword evidence="1" id="KW-0812">Transmembrane</keyword>
<comment type="caution">
    <text evidence="2">The sequence shown here is derived from an EMBL/GenBank/DDBJ whole genome shotgun (WGS) entry which is preliminary data.</text>
</comment>
<evidence type="ECO:0000256" key="1">
    <source>
        <dbReference type="SAM" id="Phobius"/>
    </source>
</evidence>
<dbReference type="AlphaFoldDB" id="A0A2P6TI37"/>
<feature type="transmembrane region" description="Helical" evidence="1">
    <location>
        <begin position="12"/>
        <end position="29"/>
    </location>
</feature>
<proteinExistence type="predicted"/>
<evidence type="ECO:0000313" key="3">
    <source>
        <dbReference type="Proteomes" id="UP000239899"/>
    </source>
</evidence>
<gene>
    <name evidence="2" type="ORF">C2E21_7225</name>
</gene>
<keyword evidence="1" id="KW-0472">Membrane</keyword>
<name>A0A2P6TI37_CHLSO</name>
<organism evidence="2 3">
    <name type="scientific">Chlorella sorokiniana</name>
    <name type="common">Freshwater green alga</name>
    <dbReference type="NCBI Taxonomy" id="3076"/>
    <lineage>
        <taxon>Eukaryota</taxon>
        <taxon>Viridiplantae</taxon>
        <taxon>Chlorophyta</taxon>
        <taxon>core chlorophytes</taxon>
        <taxon>Trebouxiophyceae</taxon>
        <taxon>Chlorellales</taxon>
        <taxon>Chlorellaceae</taxon>
        <taxon>Chlorella clade</taxon>
        <taxon>Chlorella</taxon>
    </lineage>
</organism>
<accession>A0A2P6TI37</accession>
<reference evidence="2 3" key="1">
    <citation type="journal article" date="2018" name="Plant J.">
        <title>Genome sequences of Chlorella sorokiniana UTEX 1602 and Micractinium conductrix SAG 241.80: implications to maltose excretion by a green alga.</title>
        <authorList>
            <person name="Arriola M.B."/>
            <person name="Velmurugan N."/>
            <person name="Zhang Y."/>
            <person name="Plunkett M.H."/>
            <person name="Hondzo H."/>
            <person name="Barney B.M."/>
        </authorList>
    </citation>
    <scope>NUCLEOTIDE SEQUENCE [LARGE SCALE GENOMIC DNA]</scope>
    <source>
        <strain evidence="3">UTEX 1602</strain>
    </source>
</reference>
<evidence type="ECO:0000313" key="2">
    <source>
        <dbReference type="EMBL" id="PRW33936.1"/>
    </source>
</evidence>
<feature type="transmembrane region" description="Helical" evidence="1">
    <location>
        <begin position="231"/>
        <end position="250"/>
    </location>
</feature>
<keyword evidence="3" id="KW-1185">Reference proteome</keyword>
<dbReference type="EMBL" id="LHPG02000015">
    <property type="protein sequence ID" value="PRW33936.1"/>
    <property type="molecule type" value="Genomic_DNA"/>
</dbReference>